<organism evidence="2 4">
    <name type="scientific">Cannabis sativa</name>
    <name type="common">Hemp</name>
    <name type="synonym">Marijuana</name>
    <dbReference type="NCBI Taxonomy" id="3483"/>
    <lineage>
        <taxon>Eukaryota</taxon>
        <taxon>Viridiplantae</taxon>
        <taxon>Streptophyta</taxon>
        <taxon>Embryophyta</taxon>
        <taxon>Tracheophyta</taxon>
        <taxon>Spermatophyta</taxon>
        <taxon>Magnoliopsida</taxon>
        <taxon>eudicotyledons</taxon>
        <taxon>Gunneridae</taxon>
        <taxon>Pentapetalae</taxon>
        <taxon>rosids</taxon>
        <taxon>fabids</taxon>
        <taxon>Rosales</taxon>
        <taxon>Cannabaceae</taxon>
        <taxon>Cannabis</taxon>
    </lineage>
</organism>
<gene>
    <name evidence="1" type="ORF">F8388_024406</name>
    <name evidence="2" type="ORF">G4B88_012478</name>
</gene>
<sequence length="375" mass="43851">MYVTRPMSMYRRQHEALSITPQLEGPNSGYLVIFNEDDYELKESWTGSSYKDNTIRDLPFPQNKILKVEDDDFYQDVLFIPVLNHPLSSNIYYAIVQEGNHIGEAYTSSKKKESSTSIFGSYIKDVKPKPLDPCDQYQQVEITQHRHGFTATSIASDGFPPYFLRNKHWSVEMCTPKYYKLSQALGLNSTLRATLPPFNTTQVVGKWYCPFMFVEEVMKLKDQMKRSMFYEMTLEQRWVRVFECGNEGNLVFVNVVVETEDVFIVGGIRKAIWDEKNVNTNKVVWFMSERVGEDCGIGLNAAIVDRMKWEQERVGWVRDRRKGRVVKAYEYDGLDEWTSFGCYILVESFVLRRMDGSLALTYDFKHTHQIRCKWE</sequence>
<evidence type="ECO:0000313" key="4">
    <source>
        <dbReference type="Proteomes" id="UP000583929"/>
    </source>
</evidence>
<name>A0A7J6I590_CANSA</name>
<proteinExistence type="predicted"/>
<dbReference type="PANTHER" id="PTHR31050:SF7">
    <property type="entry name" value="DUF1262 FAMILY PROTEIN"/>
    <property type="match status" value="1"/>
</dbReference>
<accession>A0A7J6I590</accession>
<dbReference type="EMBL" id="JAATIQ010000007">
    <property type="protein sequence ID" value="KAF4402693.1"/>
    <property type="molecule type" value="Genomic_DNA"/>
</dbReference>
<dbReference type="Proteomes" id="UP000583929">
    <property type="component" value="Unassembled WGS sequence"/>
</dbReference>
<evidence type="ECO:0000313" key="1">
    <source>
        <dbReference type="EMBL" id="KAF4357795.1"/>
    </source>
</evidence>
<dbReference type="Proteomes" id="UP000525078">
    <property type="component" value="Unassembled WGS sequence"/>
</dbReference>
<dbReference type="InterPro" id="IPR010683">
    <property type="entry name" value="DUF1262"/>
</dbReference>
<dbReference type="OrthoDB" id="647907at2759"/>
<evidence type="ECO:0000313" key="3">
    <source>
        <dbReference type="Proteomes" id="UP000525078"/>
    </source>
</evidence>
<reference evidence="3 4" key="1">
    <citation type="journal article" date="2020" name="bioRxiv">
        <title>Sequence and annotation of 42 cannabis genomes reveals extensive copy number variation in cannabinoid synthesis and pathogen resistance genes.</title>
        <authorList>
            <person name="Mckernan K.J."/>
            <person name="Helbert Y."/>
            <person name="Kane L.T."/>
            <person name="Ebling H."/>
            <person name="Zhang L."/>
            <person name="Liu B."/>
            <person name="Eaton Z."/>
            <person name="Mclaughlin S."/>
            <person name="Kingan S."/>
            <person name="Baybayan P."/>
            <person name="Concepcion G."/>
            <person name="Jordan M."/>
            <person name="Riva A."/>
            <person name="Barbazuk W."/>
            <person name="Harkins T."/>
        </authorList>
    </citation>
    <scope>NUCLEOTIDE SEQUENCE [LARGE SCALE GENOMIC DNA]</scope>
    <source>
        <strain evidence="3 4">cv. Jamaican Lion 4</strain>
        <strain evidence="2">Father</strain>
        <strain evidence="1">Mother</strain>
        <tissue evidence="2">Leaf</tissue>
    </source>
</reference>
<comment type="caution">
    <text evidence="2">The sequence shown here is derived from an EMBL/GenBank/DDBJ whole genome shotgun (WGS) entry which is preliminary data.</text>
</comment>
<dbReference type="EMBL" id="JAATIP010000232">
    <property type="protein sequence ID" value="KAF4357795.1"/>
    <property type="molecule type" value="Genomic_DNA"/>
</dbReference>
<dbReference type="Pfam" id="PF06880">
    <property type="entry name" value="DUF1262"/>
    <property type="match status" value="1"/>
</dbReference>
<dbReference type="PANTHER" id="PTHR31050">
    <property type="entry name" value="OS08G0413200 PROTEIN"/>
    <property type="match status" value="1"/>
</dbReference>
<keyword evidence="4" id="KW-1185">Reference proteome</keyword>
<dbReference type="AlphaFoldDB" id="A0A7J6I590"/>
<protein>
    <submittedName>
        <fullName evidence="2">Uncharacterized protein</fullName>
    </submittedName>
</protein>
<evidence type="ECO:0000313" key="2">
    <source>
        <dbReference type="EMBL" id="KAF4402693.1"/>
    </source>
</evidence>